<evidence type="ECO:0000256" key="15">
    <source>
        <dbReference type="ARBA" id="ARBA00047527"/>
    </source>
</evidence>
<dbReference type="EC" id="2.5.1.7" evidence="11"/>
<accession>A0A383DUG0</accession>
<dbReference type="GO" id="GO:0051301">
    <property type="term" value="P:cell division"/>
    <property type="evidence" value="ECO:0007669"/>
    <property type="project" value="UniProtKB-KW"/>
</dbReference>
<dbReference type="InterPro" id="IPR013792">
    <property type="entry name" value="RNA3'P_cycl/enolpyr_Trfase_a/b"/>
</dbReference>
<evidence type="ECO:0000256" key="12">
    <source>
        <dbReference type="ARBA" id="ARBA00039754"/>
    </source>
</evidence>
<dbReference type="GO" id="GO:0008760">
    <property type="term" value="F:UDP-N-acetylglucosamine 1-carboxyvinyltransferase activity"/>
    <property type="evidence" value="ECO:0007669"/>
    <property type="project" value="UniProtKB-EC"/>
</dbReference>
<evidence type="ECO:0000256" key="10">
    <source>
        <dbReference type="ARBA" id="ARBA00038367"/>
    </source>
</evidence>
<evidence type="ECO:0000256" key="9">
    <source>
        <dbReference type="ARBA" id="ARBA00023316"/>
    </source>
</evidence>
<comment type="pathway">
    <text evidence="2">Cell wall biogenesis; peptidoglycan biosynthesis.</text>
</comment>
<organism evidence="17">
    <name type="scientific">marine metagenome</name>
    <dbReference type="NCBI Taxonomy" id="408172"/>
    <lineage>
        <taxon>unclassified sequences</taxon>
        <taxon>metagenomes</taxon>
        <taxon>ecological metagenomes</taxon>
    </lineage>
</organism>
<evidence type="ECO:0000256" key="7">
    <source>
        <dbReference type="ARBA" id="ARBA00022984"/>
    </source>
</evidence>
<dbReference type="EMBL" id="UINC01220152">
    <property type="protein sequence ID" value="SVE47939.1"/>
    <property type="molecule type" value="Genomic_DNA"/>
</dbReference>
<comment type="similarity">
    <text evidence="10">Belongs to the EPSP synthase family. MurA subfamily.</text>
</comment>
<proteinExistence type="inferred from homology"/>
<evidence type="ECO:0000256" key="4">
    <source>
        <dbReference type="ARBA" id="ARBA00022618"/>
    </source>
</evidence>
<feature type="domain" description="Enolpyruvate transferase" evidence="16">
    <location>
        <begin position="3"/>
        <end position="84"/>
    </location>
</feature>
<keyword evidence="8" id="KW-0131">Cell cycle</keyword>
<protein>
    <recommendedName>
        <fullName evidence="12">UDP-N-acetylglucosamine 1-carboxyvinyltransferase</fullName>
        <ecNumber evidence="11">2.5.1.7</ecNumber>
    </recommendedName>
    <alternativeName>
        <fullName evidence="13">Enoylpyruvate transferase</fullName>
    </alternativeName>
    <alternativeName>
        <fullName evidence="14">UDP-N-acetylglucosamine enolpyruvyl transferase</fullName>
    </alternativeName>
</protein>
<dbReference type="InterPro" id="IPR001986">
    <property type="entry name" value="Enolpyruvate_Tfrase_dom"/>
</dbReference>
<keyword evidence="6" id="KW-0133">Cell shape</keyword>
<keyword evidence="3" id="KW-0963">Cytoplasm</keyword>
<keyword evidence="4" id="KW-0132">Cell division</keyword>
<dbReference type="InterPro" id="IPR036968">
    <property type="entry name" value="Enolpyruvate_Tfrase_sf"/>
</dbReference>
<dbReference type="PANTHER" id="PTHR43783">
    <property type="entry name" value="UDP-N-ACETYLGLUCOSAMINE 1-CARBOXYVINYLTRANSFERASE"/>
    <property type="match status" value="1"/>
</dbReference>
<name>A0A383DUG0_9ZZZZ</name>
<evidence type="ECO:0000256" key="11">
    <source>
        <dbReference type="ARBA" id="ARBA00039108"/>
    </source>
</evidence>
<evidence type="ECO:0000256" key="5">
    <source>
        <dbReference type="ARBA" id="ARBA00022679"/>
    </source>
</evidence>
<evidence type="ECO:0000256" key="14">
    <source>
        <dbReference type="ARBA" id="ARBA00042842"/>
    </source>
</evidence>
<gene>
    <name evidence="17" type="ORF">METZ01_LOCUS500793</name>
</gene>
<evidence type="ECO:0000256" key="3">
    <source>
        <dbReference type="ARBA" id="ARBA00022490"/>
    </source>
</evidence>
<dbReference type="GO" id="GO:0009252">
    <property type="term" value="P:peptidoglycan biosynthetic process"/>
    <property type="evidence" value="ECO:0007669"/>
    <property type="project" value="UniProtKB-KW"/>
</dbReference>
<comment type="subcellular location">
    <subcellularLocation>
        <location evidence="1">Cytoplasm</location>
    </subcellularLocation>
</comment>
<dbReference type="Gene3D" id="3.65.10.10">
    <property type="entry name" value="Enolpyruvate transferase domain"/>
    <property type="match status" value="1"/>
</dbReference>
<dbReference type="InterPro" id="IPR050068">
    <property type="entry name" value="MurA_subfamily"/>
</dbReference>
<evidence type="ECO:0000256" key="2">
    <source>
        <dbReference type="ARBA" id="ARBA00004752"/>
    </source>
</evidence>
<comment type="catalytic activity">
    <reaction evidence="15">
        <text>phosphoenolpyruvate + UDP-N-acetyl-alpha-D-glucosamine = UDP-N-acetyl-3-O-(1-carboxyvinyl)-alpha-D-glucosamine + phosphate</text>
        <dbReference type="Rhea" id="RHEA:18681"/>
        <dbReference type="ChEBI" id="CHEBI:43474"/>
        <dbReference type="ChEBI" id="CHEBI:57705"/>
        <dbReference type="ChEBI" id="CHEBI:58702"/>
        <dbReference type="ChEBI" id="CHEBI:68483"/>
        <dbReference type="EC" id="2.5.1.7"/>
    </reaction>
</comment>
<dbReference type="SUPFAM" id="SSF55205">
    <property type="entry name" value="EPT/RTPC-like"/>
    <property type="match status" value="1"/>
</dbReference>
<dbReference type="PANTHER" id="PTHR43783:SF1">
    <property type="entry name" value="UDP-N-ACETYLGLUCOSAMINE 1-CARBOXYVINYLTRANSFERASE"/>
    <property type="match status" value="1"/>
</dbReference>
<dbReference type="Pfam" id="PF00275">
    <property type="entry name" value="EPSP_synthase"/>
    <property type="match status" value="1"/>
</dbReference>
<sequence>MAAALLASGESQLDGTPDLVDIRTLAKVLAHMGVGVSFEEGSLKLDATKIDQPEAPYELVRTMRASILVLGPLVARYGHARVSLP</sequence>
<dbReference type="GO" id="GO:0005737">
    <property type="term" value="C:cytoplasm"/>
    <property type="evidence" value="ECO:0007669"/>
    <property type="project" value="UniProtKB-SubCell"/>
</dbReference>
<keyword evidence="5" id="KW-0808">Transferase</keyword>
<evidence type="ECO:0000256" key="13">
    <source>
        <dbReference type="ARBA" id="ARBA00042443"/>
    </source>
</evidence>
<evidence type="ECO:0000256" key="1">
    <source>
        <dbReference type="ARBA" id="ARBA00004496"/>
    </source>
</evidence>
<evidence type="ECO:0000313" key="17">
    <source>
        <dbReference type="EMBL" id="SVE47939.1"/>
    </source>
</evidence>
<dbReference type="GO" id="GO:0071555">
    <property type="term" value="P:cell wall organization"/>
    <property type="evidence" value="ECO:0007669"/>
    <property type="project" value="UniProtKB-KW"/>
</dbReference>
<evidence type="ECO:0000259" key="16">
    <source>
        <dbReference type="Pfam" id="PF00275"/>
    </source>
</evidence>
<dbReference type="GO" id="GO:0008360">
    <property type="term" value="P:regulation of cell shape"/>
    <property type="evidence" value="ECO:0007669"/>
    <property type="project" value="UniProtKB-KW"/>
</dbReference>
<reference evidence="17" key="1">
    <citation type="submission" date="2018-05" db="EMBL/GenBank/DDBJ databases">
        <authorList>
            <person name="Lanie J.A."/>
            <person name="Ng W.-L."/>
            <person name="Kazmierczak K.M."/>
            <person name="Andrzejewski T.M."/>
            <person name="Davidsen T.M."/>
            <person name="Wayne K.J."/>
            <person name="Tettelin H."/>
            <person name="Glass J.I."/>
            <person name="Rusch D."/>
            <person name="Podicherti R."/>
            <person name="Tsui H.-C.T."/>
            <person name="Winkler M.E."/>
        </authorList>
    </citation>
    <scope>NUCLEOTIDE SEQUENCE</scope>
</reference>
<evidence type="ECO:0000256" key="6">
    <source>
        <dbReference type="ARBA" id="ARBA00022960"/>
    </source>
</evidence>
<keyword evidence="9" id="KW-0961">Cell wall biogenesis/degradation</keyword>
<evidence type="ECO:0000256" key="8">
    <source>
        <dbReference type="ARBA" id="ARBA00023306"/>
    </source>
</evidence>
<keyword evidence="7" id="KW-0573">Peptidoglycan synthesis</keyword>
<feature type="non-terminal residue" evidence="17">
    <location>
        <position position="85"/>
    </location>
</feature>
<dbReference type="AlphaFoldDB" id="A0A383DUG0"/>